<proteinExistence type="predicted"/>
<sequence length="114" mass="12664">MSKLHHIRKQALEKEKQNTNFNLFSKNLKKNHPLGLPRACSTLSLSSLSLSLSQNSTDSSLTDNSTSLDQKISFALRLIAPVRKKEALGSKIVEINSGEEGLRRCNWITKNSGN</sequence>
<keyword evidence="2" id="KW-1185">Reference proteome</keyword>
<reference evidence="1" key="1">
    <citation type="submission" date="2019-12" db="EMBL/GenBank/DDBJ databases">
        <authorList>
            <person name="Scholes J."/>
        </authorList>
    </citation>
    <scope>NUCLEOTIDE SEQUENCE</scope>
</reference>
<gene>
    <name evidence="1" type="ORF">SHERM_24486</name>
</gene>
<name>A0A9N7NHC7_STRHE</name>
<accession>A0A9N7NHC7</accession>
<organism evidence="1 2">
    <name type="scientific">Striga hermonthica</name>
    <name type="common">Purple witchweed</name>
    <name type="synonym">Buchnera hermonthica</name>
    <dbReference type="NCBI Taxonomy" id="68872"/>
    <lineage>
        <taxon>Eukaryota</taxon>
        <taxon>Viridiplantae</taxon>
        <taxon>Streptophyta</taxon>
        <taxon>Embryophyta</taxon>
        <taxon>Tracheophyta</taxon>
        <taxon>Spermatophyta</taxon>
        <taxon>Magnoliopsida</taxon>
        <taxon>eudicotyledons</taxon>
        <taxon>Gunneridae</taxon>
        <taxon>Pentapetalae</taxon>
        <taxon>asterids</taxon>
        <taxon>lamiids</taxon>
        <taxon>Lamiales</taxon>
        <taxon>Orobanchaceae</taxon>
        <taxon>Buchnereae</taxon>
        <taxon>Striga</taxon>
    </lineage>
</organism>
<protein>
    <submittedName>
        <fullName evidence="1">DNA glycosylase superfamily protein</fullName>
    </submittedName>
</protein>
<evidence type="ECO:0000313" key="2">
    <source>
        <dbReference type="Proteomes" id="UP001153555"/>
    </source>
</evidence>
<dbReference type="Proteomes" id="UP001153555">
    <property type="component" value="Unassembled WGS sequence"/>
</dbReference>
<dbReference type="AlphaFoldDB" id="A0A9N7NHC7"/>
<evidence type="ECO:0000313" key="1">
    <source>
        <dbReference type="EMBL" id="CAA0828791.1"/>
    </source>
</evidence>
<comment type="caution">
    <text evidence="1">The sequence shown here is derived from an EMBL/GenBank/DDBJ whole genome shotgun (WGS) entry which is preliminary data.</text>
</comment>
<dbReference type="EMBL" id="CACSLK010027752">
    <property type="protein sequence ID" value="CAA0828791.1"/>
    <property type="molecule type" value="Genomic_DNA"/>
</dbReference>